<dbReference type="PROSITE" id="PS52016">
    <property type="entry name" value="TONB_DEPENDENT_REC_3"/>
    <property type="match status" value="1"/>
</dbReference>
<sequence>MQITAKIRSRKYTNGLPSWLASREMHKLLKVMKLTTFLLFITCLHAVAHTSGQTVTLSLKNVPLQKVFKAVSRQTGVSIVYCENLFEGLQPVSINVKDATLKDVLQQCLTGAPFDYNVQGNTVVIRKRSSIEINGTINTPPPPPVPVKGKIVNDKGEAIAGANVQVKGTKKGTSTDAEGNFTIDADKGDILIITNIGYATRQITLTDTKSLNITLTVNSQQLGELVVTALGIQRRQKSLTYSTTKVNNAELTTVKNMNPINSLNGKVPGLQINPSSSGLGGSVRVILRGQKSTRENQPLYVIDGVPLTNFSTAQPVNLWGESGGINTPGRDAGDVLSSLNPEDIESITVLKGASAAALYGSQAGNGVIMITTKKGRTGMAKVDFSTAFTVERPMYTPDLQYNFNQTNTDNIYSWGPAGSNPDHVKPFFKTGKTFINTIAFTAGNEKAQTYFSYSNTNNNGILPTNEFKQHTFNFRQTSKFFNDKLNVDANIIFSTQKTNNRPASGLYYNPLTGLYLFPRGLNFDEYKNNFEYFSPTRIMNLQNWWNINPDKNLGGADNQQNPFWVLNRDVNLGKKDNLFASLTLKYPITKWLSVQARGSLNRNYDNYELHANASTQITLADYNGRFTYDRLTRTLLYGDVILSGNVPVTDKIGFNFNAGTSINDQKQDRTYIDSKGSDLAYANIFTLGNLQLNPALMVQPTGLRRQVQSIFATGTFDYDQKVYIDLTARNDWSSTLAYTPKAKSGYPYFSAGINTIISELAHLPQFINYSKVRFSFAKVGNDVEPFSTNPTNTIRSGNVQTVQQSPYLGAILKPEDARSFEVGTEWKFLNNRLSFDFTWYKTNTRDQYFDFSAPRGSGFSRFFVNAGNIENKGIEAMIGYDVMNKGNVKWNTSVNFTRNRNKIIQLLPELGGMYELTQAGVNSYSLRIREGGSYGDIYGIVFQRAADGSIIVDDKGKPQAKGFGFVGNPNPDFLAGWNNTVEYKDFVISALIDGRFGGKVMSVTQAVLDEYGVSKVTADARNNGGVHIPATMLNGTKWSGAIPAETFYTTVGGRAGISEYYMYDATNIRLRELSVGYKLPSKSTIIKDMRLSLVARNLFFIKKEAPYDPELSMSTGNGLQGIDVFSMPSTRSMGLSFRCSF</sequence>
<dbReference type="InterPro" id="IPR039426">
    <property type="entry name" value="TonB-dep_rcpt-like"/>
</dbReference>
<evidence type="ECO:0000259" key="8">
    <source>
        <dbReference type="SMART" id="SM00965"/>
    </source>
</evidence>
<dbReference type="Gene3D" id="2.40.170.20">
    <property type="entry name" value="TonB-dependent receptor, beta-barrel domain"/>
    <property type="match status" value="1"/>
</dbReference>
<dbReference type="NCBIfam" id="TIGR04057">
    <property type="entry name" value="SusC_RagA_signa"/>
    <property type="match status" value="1"/>
</dbReference>
<organism evidence="9 10">
    <name type="scientific">Niastella soli</name>
    <dbReference type="NCBI Taxonomy" id="2821487"/>
    <lineage>
        <taxon>Bacteria</taxon>
        <taxon>Pseudomonadati</taxon>
        <taxon>Bacteroidota</taxon>
        <taxon>Chitinophagia</taxon>
        <taxon>Chitinophagales</taxon>
        <taxon>Chitinophagaceae</taxon>
        <taxon>Niastella</taxon>
    </lineage>
</organism>
<dbReference type="Gene3D" id="2.60.40.1120">
    <property type="entry name" value="Carboxypeptidase-like, regulatory domain"/>
    <property type="match status" value="1"/>
</dbReference>
<dbReference type="Pfam" id="PF07660">
    <property type="entry name" value="STN"/>
    <property type="match status" value="1"/>
</dbReference>
<accession>A0ABS3Z1Z2</accession>
<dbReference type="SMART" id="SM00965">
    <property type="entry name" value="STN"/>
    <property type="match status" value="1"/>
</dbReference>
<evidence type="ECO:0000256" key="5">
    <source>
        <dbReference type="ARBA" id="ARBA00023136"/>
    </source>
</evidence>
<dbReference type="SUPFAM" id="SSF56935">
    <property type="entry name" value="Porins"/>
    <property type="match status" value="1"/>
</dbReference>
<dbReference type="InterPro" id="IPR036942">
    <property type="entry name" value="Beta-barrel_TonB_sf"/>
</dbReference>
<dbReference type="Proteomes" id="UP000677244">
    <property type="component" value="Unassembled WGS sequence"/>
</dbReference>
<dbReference type="Pfam" id="PF07715">
    <property type="entry name" value="Plug"/>
    <property type="match status" value="1"/>
</dbReference>
<dbReference type="SUPFAM" id="SSF49464">
    <property type="entry name" value="Carboxypeptidase regulatory domain-like"/>
    <property type="match status" value="1"/>
</dbReference>
<dbReference type="RefSeq" id="WP_209142461.1">
    <property type="nucleotide sequence ID" value="NZ_JAGHKO010000011.1"/>
</dbReference>
<keyword evidence="4 7" id="KW-0812">Transmembrane</keyword>
<keyword evidence="6 7" id="KW-0998">Cell outer membrane</keyword>
<evidence type="ECO:0000313" key="9">
    <source>
        <dbReference type="EMBL" id="MBO9204165.1"/>
    </source>
</evidence>
<evidence type="ECO:0000256" key="6">
    <source>
        <dbReference type="ARBA" id="ARBA00023237"/>
    </source>
</evidence>
<dbReference type="InterPro" id="IPR037066">
    <property type="entry name" value="Plug_dom_sf"/>
</dbReference>
<keyword evidence="3 7" id="KW-1134">Transmembrane beta strand</keyword>
<dbReference type="InterPro" id="IPR008969">
    <property type="entry name" value="CarboxyPept-like_regulatory"/>
</dbReference>
<dbReference type="NCBIfam" id="TIGR04056">
    <property type="entry name" value="OMP_RagA_SusC"/>
    <property type="match status" value="1"/>
</dbReference>
<gene>
    <name evidence="9" type="ORF">J7I42_28010</name>
</gene>
<evidence type="ECO:0000256" key="2">
    <source>
        <dbReference type="ARBA" id="ARBA00022448"/>
    </source>
</evidence>
<dbReference type="EMBL" id="JAGHKO010000011">
    <property type="protein sequence ID" value="MBO9204165.1"/>
    <property type="molecule type" value="Genomic_DNA"/>
</dbReference>
<comment type="similarity">
    <text evidence="7">Belongs to the TonB-dependent receptor family.</text>
</comment>
<dbReference type="InterPro" id="IPR012910">
    <property type="entry name" value="Plug_dom"/>
</dbReference>
<comment type="subcellular location">
    <subcellularLocation>
        <location evidence="1 7">Cell outer membrane</location>
        <topology evidence="1 7">Multi-pass membrane protein</topology>
    </subcellularLocation>
</comment>
<name>A0ABS3Z1Z2_9BACT</name>
<feature type="domain" description="Secretin/TonB short N-terminal" evidence="8">
    <location>
        <begin position="77"/>
        <end position="128"/>
    </location>
</feature>
<evidence type="ECO:0000256" key="3">
    <source>
        <dbReference type="ARBA" id="ARBA00022452"/>
    </source>
</evidence>
<dbReference type="Gene3D" id="2.170.130.10">
    <property type="entry name" value="TonB-dependent receptor, plug domain"/>
    <property type="match status" value="1"/>
</dbReference>
<evidence type="ECO:0000256" key="4">
    <source>
        <dbReference type="ARBA" id="ARBA00022692"/>
    </source>
</evidence>
<keyword evidence="10" id="KW-1185">Reference proteome</keyword>
<keyword evidence="5 7" id="KW-0472">Membrane</keyword>
<evidence type="ECO:0000313" key="10">
    <source>
        <dbReference type="Proteomes" id="UP000677244"/>
    </source>
</evidence>
<proteinExistence type="inferred from homology"/>
<protein>
    <submittedName>
        <fullName evidence="9">SusC/RagA family TonB-linked outer membrane protein</fullName>
    </submittedName>
</protein>
<dbReference type="Gene3D" id="3.55.50.30">
    <property type="match status" value="1"/>
</dbReference>
<dbReference type="InterPro" id="IPR023997">
    <property type="entry name" value="TonB-dep_OMP_SusC/RagA_CS"/>
</dbReference>
<evidence type="ECO:0000256" key="1">
    <source>
        <dbReference type="ARBA" id="ARBA00004571"/>
    </source>
</evidence>
<reference evidence="9 10" key="1">
    <citation type="submission" date="2021-03" db="EMBL/GenBank/DDBJ databases">
        <title>Assistant Professor.</title>
        <authorList>
            <person name="Huq M.A."/>
        </authorList>
    </citation>
    <scope>NUCLEOTIDE SEQUENCE [LARGE SCALE GENOMIC DNA]</scope>
    <source>
        <strain evidence="9 10">MAH-29</strain>
    </source>
</reference>
<comment type="caution">
    <text evidence="9">The sequence shown here is derived from an EMBL/GenBank/DDBJ whole genome shotgun (WGS) entry which is preliminary data.</text>
</comment>
<keyword evidence="2 7" id="KW-0813">Transport</keyword>
<dbReference type="InterPro" id="IPR023996">
    <property type="entry name" value="TonB-dep_OMP_SusC/RagA"/>
</dbReference>
<dbReference type="InterPro" id="IPR011662">
    <property type="entry name" value="Secretin/TonB_short_N"/>
</dbReference>
<evidence type="ECO:0000256" key="7">
    <source>
        <dbReference type="PROSITE-ProRule" id="PRU01360"/>
    </source>
</evidence>
<dbReference type="Pfam" id="PF13715">
    <property type="entry name" value="CarbopepD_reg_2"/>
    <property type="match status" value="1"/>
</dbReference>